<dbReference type="SUPFAM" id="SSF54427">
    <property type="entry name" value="NTF2-like"/>
    <property type="match status" value="1"/>
</dbReference>
<sequence length="160" mass="18102">MAGHHIEQNVEDVIGDYTSRVRCVLEYSHVIKRLVDEAKKPGFTVDSWAPLADLVAVDEFERVGPFKEVMTWPEYVAFLTNWAMSSEWECTFKRISEAPHLVFLELEETSAVGDFTSVVNSLSVYTFNDDGLINHIDLYLQMALPNTDTLKSIAQIGLSE</sequence>
<name>A0A1X2EQF5_MYCSZ</name>
<dbReference type="InterPro" id="IPR032710">
    <property type="entry name" value="NTF2-like_dom_sf"/>
</dbReference>
<evidence type="ECO:0000313" key="2">
    <source>
        <dbReference type="Proteomes" id="UP000193317"/>
    </source>
</evidence>
<accession>A0A1X2EQF5</accession>
<dbReference type="EMBL" id="LQPW01000054">
    <property type="protein sequence ID" value="ORX08248.1"/>
    <property type="molecule type" value="Genomic_DNA"/>
</dbReference>
<dbReference type="AlphaFoldDB" id="A0A1X2EQF5"/>
<dbReference type="RefSeq" id="WP_085670494.1">
    <property type="nucleotide sequence ID" value="NZ_LQPW01000054.1"/>
</dbReference>
<protein>
    <recommendedName>
        <fullName evidence="3">SnoaL-like domain-containing protein</fullName>
    </recommendedName>
</protein>
<evidence type="ECO:0000313" key="1">
    <source>
        <dbReference type="EMBL" id="ORX08248.1"/>
    </source>
</evidence>
<comment type="caution">
    <text evidence="1">The sequence shown here is derived from an EMBL/GenBank/DDBJ whole genome shotgun (WGS) entry which is preliminary data.</text>
</comment>
<dbReference type="OrthoDB" id="7504149at2"/>
<gene>
    <name evidence="1" type="ORF">AWC27_25700</name>
</gene>
<evidence type="ECO:0008006" key="3">
    <source>
        <dbReference type="Google" id="ProtNLM"/>
    </source>
</evidence>
<proteinExistence type="predicted"/>
<dbReference type="Proteomes" id="UP000193317">
    <property type="component" value="Unassembled WGS sequence"/>
</dbReference>
<keyword evidence="2" id="KW-1185">Reference proteome</keyword>
<organism evidence="1 2">
    <name type="scientific">Mycobacterium szulgai</name>
    <dbReference type="NCBI Taxonomy" id="1787"/>
    <lineage>
        <taxon>Bacteria</taxon>
        <taxon>Bacillati</taxon>
        <taxon>Actinomycetota</taxon>
        <taxon>Actinomycetes</taxon>
        <taxon>Mycobacteriales</taxon>
        <taxon>Mycobacteriaceae</taxon>
        <taxon>Mycobacterium</taxon>
    </lineage>
</organism>
<reference evidence="1 2" key="1">
    <citation type="submission" date="2016-01" db="EMBL/GenBank/DDBJ databases">
        <title>The new phylogeny of the genus Mycobacterium.</title>
        <authorList>
            <person name="Tarcisio F."/>
            <person name="Conor M."/>
            <person name="Antonella G."/>
            <person name="Elisabetta G."/>
            <person name="Giulia F.S."/>
            <person name="Sara T."/>
            <person name="Anna F."/>
            <person name="Clotilde B."/>
            <person name="Roberto B."/>
            <person name="Veronica D.S."/>
            <person name="Fabio R."/>
            <person name="Monica P."/>
            <person name="Olivier J."/>
            <person name="Enrico T."/>
            <person name="Nicola S."/>
        </authorList>
    </citation>
    <scope>NUCLEOTIDE SEQUENCE [LARGE SCALE GENOMIC DNA]</scope>
    <source>
        <strain evidence="1 2">DSM 44166</strain>
    </source>
</reference>